<reference evidence="1 2" key="1">
    <citation type="submission" date="2017-11" db="EMBL/GenBank/DDBJ databases">
        <title>De novo assembly and phasing of dikaryotic genomes from two isolates of Puccinia coronata f. sp. avenae, the causal agent of oat crown rust.</title>
        <authorList>
            <person name="Miller M.E."/>
            <person name="Zhang Y."/>
            <person name="Omidvar V."/>
            <person name="Sperschneider J."/>
            <person name="Schwessinger B."/>
            <person name="Raley C."/>
            <person name="Palmer J.M."/>
            <person name="Garnica D."/>
            <person name="Upadhyaya N."/>
            <person name="Rathjen J."/>
            <person name="Taylor J.M."/>
            <person name="Park R.F."/>
            <person name="Dodds P.N."/>
            <person name="Hirsch C.D."/>
            <person name="Kianian S.F."/>
            <person name="Figueroa M."/>
        </authorList>
    </citation>
    <scope>NUCLEOTIDE SEQUENCE [LARGE SCALE GENOMIC DNA]</scope>
    <source>
        <strain evidence="1">12SD80</strain>
    </source>
</reference>
<gene>
    <name evidence="1" type="ORF">PCASD_04227</name>
</gene>
<evidence type="ECO:0000313" key="1">
    <source>
        <dbReference type="EMBL" id="PLW48513.1"/>
    </source>
</evidence>
<comment type="caution">
    <text evidence="1">The sequence shown here is derived from an EMBL/GenBank/DDBJ whole genome shotgun (WGS) entry which is preliminary data.</text>
</comment>
<dbReference type="EMBL" id="PGCI01000023">
    <property type="protein sequence ID" value="PLW48513.1"/>
    <property type="molecule type" value="Genomic_DNA"/>
</dbReference>
<accession>A0A2N5VET8</accession>
<evidence type="ECO:0000313" key="2">
    <source>
        <dbReference type="Proteomes" id="UP000235392"/>
    </source>
</evidence>
<dbReference type="AlphaFoldDB" id="A0A2N5VET8"/>
<dbReference type="PROSITE" id="PS51257">
    <property type="entry name" value="PROKAR_LIPOPROTEIN"/>
    <property type="match status" value="1"/>
</dbReference>
<proteinExistence type="predicted"/>
<name>A0A2N5VET8_9BASI</name>
<protein>
    <submittedName>
        <fullName evidence="1">Uncharacterized protein</fullName>
    </submittedName>
</protein>
<dbReference type="Proteomes" id="UP000235392">
    <property type="component" value="Unassembled WGS sequence"/>
</dbReference>
<organism evidence="1 2">
    <name type="scientific">Puccinia coronata f. sp. avenae</name>
    <dbReference type="NCBI Taxonomy" id="200324"/>
    <lineage>
        <taxon>Eukaryota</taxon>
        <taxon>Fungi</taxon>
        <taxon>Dikarya</taxon>
        <taxon>Basidiomycota</taxon>
        <taxon>Pucciniomycotina</taxon>
        <taxon>Pucciniomycetes</taxon>
        <taxon>Pucciniales</taxon>
        <taxon>Pucciniaceae</taxon>
        <taxon>Puccinia</taxon>
    </lineage>
</organism>
<sequence>MAHRPWQYEHGLGELREFVFLQSQLFTGCRPCPPAFTDSVNHARRHNDAHMTGRHVAVHAKGVVTEVALGTVVRITSNVTLPIRRATGPRVGRHFADPDVPPSLASAEFKELGSNEDAALDSLVEELTRAINQVLVMKILHAHQTGSRDGEYSHCVLGTPNKILLTFNWHGRQSNAHTALRDGGSFQALQLGRDPLSDQNFEVTLPVAKRQYFRDYEDVDLVKLESKYIVRMR</sequence>